<evidence type="ECO:0000313" key="2">
    <source>
        <dbReference type="EMBL" id="KAG2248966.1"/>
    </source>
</evidence>
<evidence type="ECO:0000256" key="1">
    <source>
        <dbReference type="SAM" id="MobiDB-lite"/>
    </source>
</evidence>
<accession>A0A8X7PBP5</accession>
<feature type="region of interest" description="Disordered" evidence="1">
    <location>
        <begin position="1"/>
        <end position="23"/>
    </location>
</feature>
<dbReference type="OrthoDB" id="10422187at2759"/>
<name>A0A8X7PBP5_BRACI</name>
<comment type="caution">
    <text evidence="2">The sequence shown here is derived from an EMBL/GenBank/DDBJ whole genome shotgun (WGS) entry which is preliminary data.</text>
</comment>
<evidence type="ECO:0000313" key="3">
    <source>
        <dbReference type="Proteomes" id="UP000886595"/>
    </source>
</evidence>
<feature type="compositionally biased region" description="Basic and acidic residues" evidence="1">
    <location>
        <begin position="60"/>
        <end position="90"/>
    </location>
</feature>
<organism evidence="2 3">
    <name type="scientific">Brassica carinata</name>
    <name type="common">Ethiopian mustard</name>
    <name type="synonym">Abyssinian cabbage</name>
    <dbReference type="NCBI Taxonomy" id="52824"/>
    <lineage>
        <taxon>Eukaryota</taxon>
        <taxon>Viridiplantae</taxon>
        <taxon>Streptophyta</taxon>
        <taxon>Embryophyta</taxon>
        <taxon>Tracheophyta</taxon>
        <taxon>Spermatophyta</taxon>
        <taxon>Magnoliopsida</taxon>
        <taxon>eudicotyledons</taxon>
        <taxon>Gunneridae</taxon>
        <taxon>Pentapetalae</taxon>
        <taxon>rosids</taxon>
        <taxon>malvids</taxon>
        <taxon>Brassicales</taxon>
        <taxon>Brassicaceae</taxon>
        <taxon>Brassiceae</taxon>
        <taxon>Brassica</taxon>
    </lineage>
</organism>
<proteinExistence type="predicted"/>
<protein>
    <submittedName>
        <fullName evidence="2">Uncharacterized protein</fullName>
    </submittedName>
</protein>
<keyword evidence="3" id="KW-1185">Reference proteome</keyword>
<gene>
    <name evidence="2" type="ORF">Bca52824_088594</name>
</gene>
<dbReference type="AlphaFoldDB" id="A0A8X7PBP5"/>
<feature type="region of interest" description="Disordered" evidence="1">
    <location>
        <begin position="60"/>
        <end position="99"/>
    </location>
</feature>
<reference evidence="2 3" key="1">
    <citation type="submission" date="2020-02" db="EMBL/GenBank/DDBJ databases">
        <authorList>
            <person name="Ma Q."/>
            <person name="Huang Y."/>
            <person name="Song X."/>
            <person name="Pei D."/>
        </authorList>
    </citation>
    <scope>NUCLEOTIDE SEQUENCE [LARGE SCALE GENOMIC DNA]</scope>
    <source>
        <strain evidence="2">Sxm20200214</strain>
        <tissue evidence="2">Leaf</tissue>
    </source>
</reference>
<sequence length="99" mass="11183">MHCPQPSLPRQGPHAKGREHGTTAANVAIWRGNARRRNEAIADAVTAAVRRDIYRGIAQHYKERMREGHNPNSREDKPQGQERTPSRVAKEPNQSRVCP</sequence>
<dbReference type="Proteomes" id="UP000886595">
    <property type="component" value="Unassembled WGS sequence"/>
</dbReference>
<dbReference type="EMBL" id="JAAMPC010000017">
    <property type="protein sequence ID" value="KAG2248966.1"/>
    <property type="molecule type" value="Genomic_DNA"/>
</dbReference>